<dbReference type="Proteomes" id="UP001500630">
    <property type="component" value="Unassembled WGS sequence"/>
</dbReference>
<organism evidence="6 7">
    <name type="scientific">Nonomuraea rosea</name>
    <dbReference type="NCBI Taxonomy" id="638574"/>
    <lineage>
        <taxon>Bacteria</taxon>
        <taxon>Bacillati</taxon>
        <taxon>Actinomycetota</taxon>
        <taxon>Actinomycetes</taxon>
        <taxon>Streptosporangiales</taxon>
        <taxon>Streptosporangiaceae</taxon>
        <taxon>Nonomuraea</taxon>
    </lineage>
</organism>
<feature type="domain" description="FAD/NAD(P)-binding" evidence="5">
    <location>
        <begin position="10"/>
        <end position="283"/>
    </location>
</feature>
<name>A0ABP6VK32_9ACTN</name>
<dbReference type="Pfam" id="PF07992">
    <property type="entry name" value="Pyr_redox_2"/>
    <property type="match status" value="1"/>
</dbReference>
<keyword evidence="4" id="KW-0560">Oxidoreductase</keyword>
<sequence length="376" mass="39347">MTEIGGTRPSVVVLGGGYGGVTAAKRLDDVADVTLVDPSDAFMHNVAALRALVAPEWLEQIFLPYDRLLVHGRYLRDRAVAVDGRQVTLASGERLEPDYLILATGSSYAFPAKIDETGTAEAKARARAAHEALVSAGRVLLVGAGPVGLELAGEIKAAFPGKHVTIADVAPDILSGPYDQELREELRRQLGELGVELKLGSPLRELPSAEPATAAPIAIATEAGEKLTADIWYRCFGVTLHTGYLRGSLAAARNAQGYLQVDGHLRVKGHDRVFAIGDIADADRDMAGFAGMQGELLAANLRAVITGEGEQVGYERQPAMIAVPLGPEGGAGQLPGQEGIVGPAVIAEVKGRSMLIERAASNFEPLAAVAATPDAA</sequence>
<gene>
    <name evidence="6" type="ORF">GCM10022419_012370</name>
</gene>
<dbReference type="EMBL" id="BAABDQ010000002">
    <property type="protein sequence ID" value="GAA3534457.1"/>
    <property type="molecule type" value="Genomic_DNA"/>
</dbReference>
<evidence type="ECO:0000256" key="2">
    <source>
        <dbReference type="ARBA" id="ARBA00022630"/>
    </source>
</evidence>
<dbReference type="PRINTS" id="PR00368">
    <property type="entry name" value="FADPNR"/>
</dbReference>
<comment type="caution">
    <text evidence="6">The sequence shown here is derived from an EMBL/GenBank/DDBJ whole genome shotgun (WGS) entry which is preliminary data.</text>
</comment>
<evidence type="ECO:0000313" key="7">
    <source>
        <dbReference type="Proteomes" id="UP001500630"/>
    </source>
</evidence>
<comment type="similarity">
    <text evidence="1">Belongs to the FAD-dependent oxidoreductase family.</text>
</comment>
<evidence type="ECO:0000256" key="4">
    <source>
        <dbReference type="ARBA" id="ARBA00023002"/>
    </source>
</evidence>
<evidence type="ECO:0000313" key="6">
    <source>
        <dbReference type="EMBL" id="GAA3534457.1"/>
    </source>
</evidence>
<dbReference type="SUPFAM" id="SSF51905">
    <property type="entry name" value="FAD/NAD(P)-binding domain"/>
    <property type="match status" value="1"/>
</dbReference>
<evidence type="ECO:0000256" key="1">
    <source>
        <dbReference type="ARBA" id="ARBA00006442"/>
    </source>
</evidence>
<accession>A0ABP6VK32</accession>
<keyword evidence="7" id="KW-1185">Reference proteome</keyword>
<keyword evidence="3" id="KW-0274">FAD</keyword>
<dbReference type="PANTHER" id="PTHR43735">
    <property type="entry name" value="APOPTOSIS-INDUCING FACTOR 1"/>
    <property type="match status" value="1"/>
</dbReference>
<dbReference type="Gene3D" id="3.50.50.100">
    <property type="match status" value="1"/>
</dbReference>
<keyword evidence="2" id="KW-0285">Flavoprotein</keyword>
<dbReference type="RefSeq" id="WP_345559551.1">
    <property type="nucleotide sequence ID" value="NZ_BAABDQ010000002.1"/>
</dbReference>
<dbReference type="PANTHER" id="PTHR43735:SF3">
    <property type="entry name" value="FERROPTOSIS SUPPRESSOR PROTEIN 1"/>
    <property type="match status" value="1"/>
</dbReference>
<reference evidence="7" key="1">
    <citation type="journal article" date="2019" name="Int. J. Syst. Evol. Microbiol.">
        <title>The Global Catalogue of Microorganisms (GCM) 10K type strain sequencing project: providing services to taxonomists for standard genome sequencing and annotation.</title>
        <authorList>
            <consortium name="The Broad Institute Genomics Platform"/>
            <consortium name="The Broad Institute Genome Sequencing Center for Infectious Disease"/>
            <person name="Wu L."/>
            <person name="Ma J."/>
        </authorList>
    </citation>
    <scope>NUCLEOTIDE SEQUENCE [LARGE SCALE GENOMIC DNA]</scope>
    <source>
        <strain evidence="7">JCM 17326</strain>
    </source>
</reference>
<evidence type="ECO:0000256" key="3">
    <source>
        <dbReference type="ARBA" id="ARBA00022827"/>
    </source>
</evidence>
<dbReference type="InterPro" id="IPR036188">
    <property type="entry name" value="FAD/NAD-bd_sf"/>
</dbReference>
<protein>
    <submittedName>
        <fullName evidence="6">FAD-dependent oxidoreductase</fullName>
    </submittedName>
</protein>
<evidence type="ECO:0000259" key="5">
    <source>
        <dbReference type="Pfam" id="PF07992"/>
    </source>
</evidence>
<proteinExistence type="inferred from homology"/>
<dbReference type="InterPro" id="IPR023753">
    <property type="entry name" value="FAD/NAD-binding_dom"/>
</dbReference>